<dbReference type="PANTHER" id="PTHR15852">
    <property type="entry name" value="PLASTID TRANSCRIPTIONALLY ACTIVE PROTEIN"/>
    <property type="match status" value="1"/>
</dbReference>
<feature type="signal peptide" evidence="2">
    <location>
        <begin position="1"/>
        <end position="28"/>
    </location>
</feature>
<gene>
    <name evidence="3" type="ORF">CYME_CMK088C</name>
</gene>
<reference evidence="3 4" key="1">
    <citation type="journal article" date="2004" name="Nature">
        <title>Genome sequence of the ultrasmall unicellular red alga Cyanidioschyzon merolae 10D.</title>
        <authorList>
            <person name="Matsuzaki M."/>
            <person name="Misumi O."/>
            <person name="Shin-i T."/>
            <person name="Maruyama S."/>
            <person name="Takahara M."/>
            <person name="Miyagishima S."/>
            <person name="Mori T."/>
            <person name="Nishida K."/>
            <person name="Yagisawa F."/>
            <person name="Nishida K."/>
            <person name="Yoshida Y."/>
            <person name="Nishimura Y."/>
            <person name="Nakao S."/>
            <person name="Kobayashi T."/>
            <person name="Momoyama Y."/>
            <person name="Higashiyama T."/>
            <person name="Minoda A."/>
            <person name="Sano M."/>
            <person name="Nomoto H."/>
            <person name="Oishi K."/>
            <person name="Hayashi H."/>
            <person name="Ohta F."/>
            <person name="Nishizaka S."/>
            <person name="Haga S."/>
            <person name="Miura S."/>
            <person name="Morishita T."/>
            <person name="Kabeya Y."/>
            <person name="Terasawa K."/>
            <person name="Suzuki Y."/>
            <person name="Ishii Y."/>
            <person name="Asakawa S."/>
            <person name="Takano H."/>
            <person name="Ohta N."/>
            <person name="Kuroiwa H."/>
            <person name="Tanaka K."/>
            <person name="Shimizu N."/>
            <person name="Sugano S."/>
            <person name="Sato N."/>
            <person name="Nozaki H."/>
            <person name="Ogasawara N."/>
            <person name="Kohara Y."/>
            <person name="Kuroiwa T."/>
        </authorList>
    </citation>
    <scope>NUCLEOTIDE SEQUENCE [LARGE SCALE GENOMIC DNA]</scope>
    <source>
        <strain evidence="3 4">10D</strain>
    </source>
</reference>
<feature type="compositionally biased region" description="Basic and acidic residues" evidence="1">
    <location>
        <begin position="68"/>
        <end position="78"/>
    </location>
</feature>
<dbReference type="AlphaFoldDB" id="M1VHR0"/>
<organism evidence="3 4">
    <name type="scientific">Cyanidioschyzon merolae (strain NIES-3377 / 10D)</name>
    <name type="common">Unicellular red alga</name>
    <dbReference type="NCBI Taxonomy" id="280699"/>
    <lineage>
        <taxon>Eukaryota</taxon>
        <taxon>Rhodophyta</taxon>
        <taxon>Bangiophyceae</taxon>
        <taxon>Cyanidiales</taxon>
        <taxon>Cyanidiaceae</taxon>
        <taxon>Cyanidioschyzon</taxon>
    </lineage>
</organism>
<evidence type="ECO:0000256" key="2">
    <source>
        <dbReference type="SAM" id="SignalP"/>
    </source>
</evidence>
<dbReference type="Gramene" id="CMK088CT">
    <property type="protein sequence ID" value="CMK088CT"/>
    <property type="gene ID" value="CMK088C"/>
</dbReference>
<dbReference type="Proteomes" id="UP000007014">
    <property type="component" value="Chromosome 11"/>
</dbReference>
<dbReference type="HOGENOM" id="CLU_1221228_0_0_1"/>
<protein>
    <submittedName>
        <fullName evidence="3">Uncharacterized protein</fullName>
    </submittedName>
</protein>
<dbReference type="SUPFAM" id="SSF57938">
    <property type="entry name" value="DnaJ/Hsp40 cysteine-rich domain"/>
    <property type="match status" value="1"/>
</dbReference>
<dbReference type="PANTHER" id="PTHR15852:SF54">
    <property type="entry name" value="PROTEIN SSUH2 HOMOLOG"/>
    <property type="match status" value="1"/>
</dbReference>
<dbReference type="KEGG" id="cme:CYME_CMK088C"/>
<sequence length="227" mass="25295">MDTHKCKLCSSSARLGFILTLPCSQTSAFCISYVTSVDEHRPPGLLTRLAGTRRRLRAGTLRAEGGSEDSRTAEESNSKVDGSSHSSGSVHGYGEPVPSIPTRPFDASVVHPSWYINMRPDNPCVVCLGEGYIRCMHCYGAGYVVVGPEPEDFPERDREVCTVCYGEGRHQCRRCEGTGKRPMWIIDPATRERRSISLERDLPWKKALMDLAETELRRQESEKSKDA</sequence>
<dbReference type="OrthoDB" id="5601at2759"/>
<dbReference type="EMBL" id="AP006493">
    <property type="protein sequence ID" value="BAM80478.1"/>
    <property type="molecule type" value="Genomic_DNA"/>
</dbReference>
<feature type="chain" id="PRO_5004017985" evidence="2">
    <location>
        <begin position="29"/>
        <end position="227"/>
    </location>
</feature>
<evidence type="ECO:0000313" key="4">
    <source>
        <dbReference type="Proteomes" id="UP000007014"/>
    </source>
</evidence>
<proteinExistence type="predicted"/>
<feature type="compositionally biased region" description="Low complexity" evidence="1">
    <location>
        <begin position="79"/>
        <end position="94"/>
    </location>
</feature>
<evidence type="ECO:0000256" key="1">
    <source>
        <dbReference type="SAM" id="MobiDB-lite"/>
    </source>
</evidence>
<dbReference type="GeneID" id="16994420"/>
<keyword evidence="4" id="KW-1185">Reference proteome</keyword>
<keyword evidence="2" id="KW-0732">Signal</keyword>
<accession>M1VHR0</accession>
<feature type="region of interest" description="Disordered" evidence="1">
    <location>
        <begin position="60"/>
        <end position="99"/>
    </location>
</feature>
<name>M1VHR0_CYAM1</name>
<dbReference type="RefSeq" id="XP_005536514.1">
    <property type="nucleotide sequence ID" value="XM_005536457.1"/>
</dbReference>
<evidence type="ECO:0000313" key="3">
    <source>
        <dbReference type="EMBL" id="BAM80478.1"/>
    </source>
</evidence>
<dbReference type="InterPro" id="IPR036410">
    <property type="entry name" value="HSP_DnaJ_Cys-rich_dom_sf"/>
</dbReference>
<reference evidence="3 4" key="2">
    <citation type="journal article" date="2007" name="BMC Biol.">
        <title>A 100%-complete sequence reveals unusually simple genomic features in the hot-spring red alga Cyanidioschyzon merolae.</title>
        <authorList>
            <person name="Nozaki H."/>
            <person name="Takano H."/>
            <person name="Misumi O."/>
            <person name="Terasawa K."/>
            <person name="Matsuzaki M."/>
            <person name="Maruyama S."/>
            <person name="Nishida K."/>
            <person name="Yagisawa F."/>
            <person name="Yoshida Y."/>
            <person name="Fujiwara T."/>
            <person name="Takio S."/>
            <person name="Tamura K."/>
            <person name="Chung S.J."/>
            <person name="Nakamura S."/>
            <person name="Kuroiwa H."/>
            <person name="Tanaka K."/>
            <person name="Sato N."/>
            <person name="Kuroiwa T."/>
        </authorList>
    </citation>
    <scope>NUCLEOTIDE SEQUENCE [LARGE SCALE GENOMIC DNA]</scope>
    <source>
        <strain evidence="3 4">10D</strain>
    </source>
</reference>